<sequence>MRQRPDVIVIGEIRDRETAEQALIAGESGHLVIGTLHASSGVGTINKMLSFFKDNEREGRLQSLATCLLAVINQTLIPKKGGDGYALAVDFMANHKREYSKLLGSPDQLQLKLDRGDDVSVSLGASALRLIQEGVVTKADAVKAVMANAAAYEAVRA</sequence>
<dbReference type="Proteomes" id="UP000504607">
    <property type="component" value="Unplaced"/>
</dbReference>
<dbReference type="Gene3D" id="3.40.50.300">
    <property type="entry name" value="P-loop containing nucleotide triphosphate hydrolases"/>
    <property type="match status" value="1"/>
</dbReference>
<keyword evidence="3" id="KW-1185">Reference proteome</keyword>
<dbReference type="Pfam" id="PF00437">
    <property type="entry name" value="T2SSE"/>
    <property type="match status" value="1"/>
</dbReference>
<evidence type="ECO:0000313" key="3">
    <source>
        <dbReference type="Proteomes" id="UP000504607"/>
    </source>
</evidence>
<dbReference type="RefSeq" id="XP_010910805.1">
    <property type="nucleotide sequence ID" value="XM_010912503.1"/>
</dbReference>
<dbReference type="AlphaFoldDB" id="A0A6I9QM65"/>
<dbReference type="InterPro" id="IPR027417">
    <property type="entry name" value="P-loop_NTPase"/>
</dbReference>
<proteinExistence type="inferred from homology"/>
<evidence type="ECO:0000313" key="4">
    <source>
        <dbReference type="RefSeq" id="XP_010910805.1"/>
    </source>
</evidence>
<protein>
    <submittedName>
        <fullName evidence="4">Uncharacterized protein LOC105036767</fullName>
    </submittedName>
</protein>
<gene>
    <name evidence="4" type="primary">LOC105036767</name>
</gene>
<comment type="similarity">
    <text evidence="1">Belongs to the GSP E family.</text>
</comment>
<dbReference type="PANTHER" id="PTHR30486">
    <property type="entry name" value="TWITCHING MOTILITY PROTEIN PILT"/>
    <property type="match status" value="1"/>
</dbReference>
<dbReference type="InParanoid" id="A0A6I9QM65"/>
<evidence type="ECO:0000256" key="1">
    <source>
        <dbReference type="ARBA" id="ARBA00006611"/>
    </source>
</evidence>
<organism evidence="3 4">
    <name type="scientific">Elaeis guineensis var. tenera</name>
    <name type="common">Oil palm</name>
    <dbReference type="NCBI Taxonomy" id="51953"/>
    <lineage>
        <taxon>Eukaryota</taxon>
        <taxon>Viridiplantae</taxon>
        <taxon>Streptophyta</taxon>
        <taxon>Embryophyta</taxon>
        <taxon>Tracheophyta</taxon>
        <taxon>Spermatophyta</taxon>
        <taxon>Magnoliopsida</taxon>
        <taxon>Liliopsida</taxon>
        <taxon>Arecaceae</taxon>
        <taxon>Arecoideae</taxon>
        <taxon>Cocoseae</taxon>
        <taxon>Elaeidinae</taxon>
        <taxon>Elaeis</taxon>
    </lineage>
</organism>
<dbReference type="InterPro" id="IPR050921">
    <property type="entry name" value="T4SS_GSP_E_ATPase"/>
</dbReference>
<dbReference type="PROSITE" id="PS00662">
    <property type="entry name" value="T2SP_E"/>
    <property type="match status" value="1"/>
</dbReference>
<evidence type="ECO:0000259" key="2">
    <source>
        <dbReference type="PROSITE" id="PS00662"/>
    </source>
</evidence>
<dbReference type="GO" id="GO:0016887">
    <property type="term" value="F:ATP hydrolysis activity"/>
    <property type="evidence" value="ECO:0007669"/>
    <property type="project" value="InterPro"/>
</dbReference>
<reference evidence="4" key="1">
    <citation type="submission" date="2025-08" db="UniProtKB">
        <authorList>
            <consortium name="RefSeq"/>
        </authorList>
    </citation>
    <scope>IDENTIFICATION</scope>
</reference>
<name>A0A6I9QM65_ELAGV</name>
<dbReference type="PANTHER" id="PTHR30486:SF12">
    <property type="entry name" value="TYPE IV PILUS ATPASE PILU"/>
    <property type="match status" value="1"/>
</dbReference>
<dbReference type="SUPFAM" id="SSF52540">
    <property type="entry name" value="P-loop containing nucleoside triphosphate hydrolases"/>
    <property type="match status" value="1"/>
</dbReference>
<dbReference type="OrthoDB" id="8299983at2759"/>
<dbReference type="InterPro" id="IPR001482">
    <property type="entry name" value="T2SS/T4SS_dom"/>
</dbReference>
<feature type="domain" description="Bacterial type II secretion system protein E" evidence="2">
    <location>
        <begin position="1"/>
        <end position="15"/>
    </location>
</feature>
<accession>A0A6I9QM65</accession>